<evidence type="ECO:0000313" key="2">
    <source>
        <dbReference type="EMBL" id="NYT48636.1"/>
    </source>
</evidence>
<organism evidence="2 3">
    <name type="scientific">Parapusillimonas granuli</name>
    <dbReference type="NCBI Taxonomy" id="380911"/>
    <lineage>
        <taxon>Bacteria</taxon>
        <taxon>Pseudomonadati</taxon>
        <taxon>Pseudomonadota</taxon>
        <taxon>Betaproteobacteria</taxon>
        <taxon>Burkholderiales</taxon>
        <taxon>Alcaligenaceae</taxon>
        <taxon>Parapusillimonas</taxon>
    </lineage>
</organism>
<gene>
    <name evidence="2" type="ORF">H0A72_04870</name>
</gene>
<feature type="domain" description="PD-(D/E)XK endonuclease-like" evidence="1">
    <location>
        <begin position="607"/>
        <end position="865"/>
    </location>
</feature>
<keyword evidence="3" id="KW-1185">Reference proteome</keyword>
<evidence type="ECO:0000259" key="1">
    <source>
        <dbReference type="Pfam" id="PF12705"/>
    </source>
</evidence>
<dbReference type="RefSeq" id="WP_180153919.1">
    <property type="nucleotide sequence ID" value="NZ_JACCEM010000002.1"/>
</dbReference>
<dbReference type="InterPro" id="IPR027417">
    <property type="entry name" value="P-loop_NTPase"/>
</dbReference>
<accession>A0A853G2C3</accession>
<dbReference type="Proteomes" id="UP000559809">
    <property type="component" value="Unassembled WGS sequence"/>
</dbReference>
<sequence length="887" mass="97186">MLDSLPAISFDQLSGFDAQDTLVLTVNNRHARRVLAELSASLGGDRRVIAVPDIIPLSAWLRRLSDRLSFLPDSGMAGHAIDAFGARLLWQRVIERAESDRALLDTAQAAMLAMEADRLMDDWRIEVGPDHETSDYLRFEEWRARYREALAELDLEDANQAHEAVCAALRAGRLHSGARHIVLSGFTELSPRLAAMLAAVQERGGSLWALSRPPVAPHAAHRVAAPDPDAEWRLAAHWAAGELRKNPDGRYAIVAGRLEADAALAHRCLRAALGADAEGRHIPYNVAVARPLSGWPLARAALAWLRALALAGRGRPCRPEDLGGALLAGGCAGHAEEAAGRAVIDAYWRHQAVLAVRPKDFTALLGRHAPRLLEAWQACMAELDGDGAPAGLDVWSDRFRRYLRCLGFPGRGMLDSHSFQVLEALDAALERMAAQSAVAGKLGFGAAVGLLRRLVDETPFQPQRDPSARLDVLGFLESEGGRWDAVWILGLTDEVLPAVPRPNPFVPLPAQRRANAPRATPERELQWARGMFRALLECAPQVWLSHACQEGERELRPSPFIAELDAEPFSPPGAAAGSCMLESLRDDLGPALQPGRPTRGGIGVIDTQARNPLWAFARYRLGARRLSAYADVGDQNARGLFLHRAMELVWRMLPDQAALRGLVGEGRLDGLLHGVLEQAADDCLSDYGPALRRLESARALAVLASWLEVECARTPFSVRDVEQDYLWRHGPLELNLRLDRIDELADGRLAVIDYKTGGGSLDPRSDWMRDRPIGLQLPFYASVLAQESAGAGVGALVLARLHAKGAEVKGLADAECGLEGLVSPRAWPAFAELGWEDLMARWRRTIHQLAREYISGHAANQSLRPDDIEYCDILPFLRLNEDDKRVE</sequence>
<dbReference type="Gene3D" id="3.40.50.300">
    <property type="entry name" value="P-loop containing nucleotide triphosphate hydrolases"/>
    <property type="match status" value="1"/>
</dbReference>
<comment type="caution">
    <text evidence="2">The sequence shown here is derived from an EMBL/GenBank/DDBJ whole genome shotgun (WGS) entry which is preliminary data.</text>
</comment>
<dbReference type="AlphaFoldDB" id="A0A853G2C3"/>
<dbReference type="SUPFAM" id="SSF52540">
    <property type="entry name" value="P-loop containing nucleoside triphosphate hydrolases"/>
    <property type="match status" value="1"/>
</dbReference>
<dbReference type="InterPro" id="IPR038726">
    <property type="entry name" value="PDDEXK_AddAB-type"/>
</dbReference>
<dbReference type="EMBL" id="JACCEM010000002">
    <property type="protein sequence ID" value="NYT48636.1"/>
    <property type="molecule type" value="Genomic_DNA"/>
</dbReference>
<name>A0A853G2C3_9BURK</name>
<dbReference type="NCBIfam" id="TIGR03623">
    <property type="entry name" value="probable DNA repair protein"/>
    <property type="match status" value="1"/>
</dbReference>
<evidence type="ECO:0000313" key="3">
    <source>
        <dbReference type="Proteomes" id="UP000559809"/>
    </source>
</evidence>
<dbReference type="InterPro" id="IPR019925">
    <property type="entry name" value="DNA_repair_protein_predicted"/>
</dbReference>
<reference evidence="2 3" key="1">
    <citation type="submission" date="2020-07" db="EMBL/GenBank/DDBJ databases">
        <title>Taxonomic revisions and descriptions of new bacterial species based on genomic comparisons in the high-G+C-content subgroup of the family Alcaligenaceae.</title>
        <authorList>
            <person name="Szabo A."/>
            <person name="Felfoldi T."/>
        </authorList>
    </citation>
    <scope>NUCLEOTIDE SEQUENCE [LARGE SCALE GENOMIC DNA]</scope>
    <source>
        <strain evidence="2 3">LMG 24012</strain>
    </source>
</reference>
<dbReference type="Pfam" id="PF12705">
    <property type="entry name" value="PDDEXK_1"/>
    <property type="match status" value="1"/>
</dbReference>
<protein>
    <submittedName>
        <fullName evidence="2">PD-(D/E)XK nuclease family protein</fullName>
    </submittedName>
</protein>
<proteinExistence type="predicted"/>